<dbReference type="AlphaFoldDB" id="A0A0G1U6Y4"/>
<sequence>MAEIRAIDTLGKMGYEGPFTTECSRVIDELLKESREMYSGKLNEYMPILADNIFVTKAEEILSDGVECLYAVRLILKHEEELLVLFPWPKQYEQGACIALYQKGAIDELEIDMILVQLIELIELGEIKNEQKYLM</sequence>
<gene>
    <name evidence="1" type="ORF">UY19_C0008G0016</name>
</gene>
<proteinExistence type="predicted"/>
<accession>A0A0G1U6Y4</accession>
<reference evidence="1 2" key="1">
    <citation type="journal article" date="2015" name="Nature">
        <title>rRNA introns, odd ribosomes, and small enigmatic genomes across a large radiation of phyla.</title>
        <authorList>
            <person name="Brown C.T."/>
            <person name="Hug L.A."/>
            <person name="Thomas B.C."/>
            <person name="Sharon I."/>
            <person name="Castelle C.J."/>
            <person name="Singh A."/>
            <person name="Wilkins M.J."/>
            <person name="Williams K.H."/>
            <person name="Banfield J.F."/>
        </authorList>
    </citation>
    <scope>NUCLEOTIDE SEQUENCE [LARGE SCALE GENOMIC DNA]</scope>
</reference>
<protein>
    <submittedName>
        <fullName evidence="1">Uncharacterized protein</fullName>
    </submittedName>
</protein>
<dbReference type="Proteomes" id="UP000033882">
    <property type="component" value="Unassembled WGS sequence"/>
</dbReference>
<evidence type="ECO:0000313" key="2">
    <source>
        <dbReference type="Proteomes" id="UP000033882"/>
    </source>
</evidence>
<organism evidence="1 2">
    <name type="scientific">Candidatus Wolfebacteria bacterium GW2011_GWA2_47_9b</name>
    <dbReference type="NCBI Taxonomy" id="1619005"/>
    <lineage>
        <taxon>Bacteria</taxon>
        <taxon>Candidatus Wolfeibacteriota</taxon>
    </lineage>
</organism>
<evidence type="ECO:0000313" key="1">
    <source>
        <dbReference type="EMBL" id="KKU89862.1"/>
    </source>
</evidence>
<comment type="caution">
    <text evidence="1">The sequence shown here is derived from an EMBL/GenBank/DDBJ whole genome shotgun (WGS) entry which is preliminary data.</text>
</comment>
<name>A0A0G1U6Y4_9BACT</name>
<dbReference type="EMBL" id="LCPB01000008">
    <property type="protein sequence ID" value="KKU89862.1"/>
    <property type="molecule type" value="Genomic_DNA"/>
</dbReference>